<dbReference type="AlphaFoldDB" id="A0A3E2HLX4"/>
<dbReference type="SUPFAM" id="SSF53187">
    <property type="entry name" value="Zn-dependent exopeptidases"/>
    <property type="match status" value="1"/>
</dbReference>
<comment type="caution">
    <text evidence="4">The sequence shown here is derived from an EMBL/GenBank/DDBJ whole genome shotgun (WGS) entry which is preliminary data.</text>
</comment>
<evidence type="ECO:0000256" key="2">
    <source>
        <dbReference type="ARBA" id="ARBA00022801"/>
    </source>
</evidence>
<dbReference type="STRING" id="5539.A0A3E2HLX4"/>
<organism evidence="4 5">
    <name type="scientific">Scytalidium lignicola</name>
    <name type="common">Hyphomycete</name>
    <dbReference type="NCBI Taxonomy" id="5539"/>
    <lineage>
        <taxon>Eukaryota</taxon>
        <taxon>Fungi</taxon>
        <taxon>Dikarya</taxon>
        <taxon>Ascomycota</taxon>
        <taxon>Pezizomycotina</taxon>
        <taxon>Leotiomycetes</taxon>
        <taxon>Leotiomycetes incertae sedis</taxon>
        <taxon>Scytalidium</taxon>
    </lineage>
</organism>
<proteinExistence type="inferred from homology"/>
<evidence type="ECO:0000259" key="3">
    <source>
        <dbReference type="Pfam" id="PF07687"/>
    </source>
</evidence>
<dbReference type="InterPro" id="IPR011650">
    <property type="entry name" value="Peptidase_M20_dimer"/>
</dbReference>
<dbReference type="Proteomes" id="UP000258309">
    <property type="component" value="Unassembled WGS sequence"/>
</dbReference>
<feature type="domain" description="Peptidase M20 dimerisation" evidence="3">
    <location>
        <begin position="198"/>
        <end position="295"/>
    </location>
</feature>
<keyword evidence="5" id="KW-1185">Reference proteome</keyword>
<accession>A0A3E2HLX4</accession>
<evidence type="ECO:0000313" key="4">
    <source>
        <dbReference type="EMBL" id="RFU34172.1"/>
    </source>
</evidence>
<dbReference type="NCBIfam" id="TIGR01879">
    <property type="entry name" value="hydantase"/>
    <property type="match status" value="1"/>
</dbReference>
<dbReference type="GO" id="GO:0016813">
    <property type="term" value="F:hydrolase activity, acting on carbon-nitrogen (but not peptide) bonds, in linear amidines"/>
    <property type="evidence" value="ECO:0007669"/>
    <property type="project" value="InterPro"/>
</dbReference>
<sequence length="419" mass="45166">MDDSGPTDIGMSRLALSDGDKQVRDWFVKTAKESLGCTLKVDAMGNMFAVRPGRRSGTPPVYAGSHFDTQPTGGRYDGILGVHAGIEAIKTLNENQIETEYDVGICVWTNEEGARFNISMMASGVWAGAISPELAYGLVEVGGGTATVKSELERIGYLGPLEASYKANPMAAHFELHIEQGPILESSGAKVGAVVGVQSYRWHRITVLGRDCHTGTTDFKNRSDALLTAAKLILHSHNRATEMGCLASTGILSLKPGSTNTVPGVVEFSLDIRTWEDEKLMQLEEVLKEDFDKIAAGEVVDGINSQGTKGKGCTVSWKLDTSSPAVKFDKDCIQCVEDSAKDMLRTKADMQVKQMTSGAGHDSVYTSKRAPTSMIFVPCRDGVSHNPAEYCSQEDCGNGAQVLLGAMLRYDRLRAARGE</sequence>
<dbReference type="OrthoDB" id="4676at2759"/>
<dbReference type="PIRSF" id="PIRSF001235">
    <property type="entry name" value="Amidase_carbamoylase"/>
    <property type="match status" value="1"/>
</dbReference>
<dbReference type="EMBL" id="NCSJ02000024">
    <property type="protein sequence ID" value="RFU34172.1"/>
    <property type="molecule type" value="Genomic_DNA"/>
</dbReference>
<dbReference type="Gene3D" id="3.30.70.360">
    <property type="match status" value="1"/>
</dbReference>
<gene>
    <name evidence="4" type="ORF">B7463_g2129</name>
</gene>
<evidence type="ECO:0000256" key="1">
    <source>
        <dbReference type="ARBA" id="ARBA00006247"/>
    </source>
</evidence>
<keyword evidence="2" id="KW-0378">Hydrolase</keyword>
<dbReference type="InterPro" id="IPR010158">
    <property type="entry name" value="Amidase_Cbmase"/>
</dbReference>
<protein>
    <recommendedName>
        <fullName evidence="3">Peptidase M20 dimerisation domain-containing protein</fullName>
    </recommendedName>
</protein>
<dbReference type="PANTHER" id="PTHR32494">
    <property type="entry name" value="ALLANTOATE DEIMINASE-RELATED"/>
    <property type="match status" value="1"/>
</dbReference>
<dbReference type="PANTHER" id="PTHR32494:SF5">
    <property type="entry name" value="ALLANTOATE AMIDOHYDROLASE"/>
    <property type="match status" value="1"/>
</dbReference>
<dbReference type="OMA" id="IWPHGRW"/>
<feature type="non-terminal residue" evidence="4">
    <location>
        <position position="419"/>
    </location>
</feature>
<dbReference type="Gene3D" id="3.40.630.10">
    <property type="entry name" value="Zn peptidases"/>
    <property type="match status" value="1"/>
</dbReference>
<dbReference type="CDD" id="cd03884">
    <property type="entry name" value="M20_bAS"/>
    <property type="match status" value="1"/>
</dbReference>
<feature type="non-terminal residue" evidence="4">
    <location>
        <position position="1"/>
    </location>
</feature>
<reference evidence="4 5" key="1">
    <citation type="submission" date="2018-05" db="EMBL/GenBank/DDBJ databases">
        <title>Draft genome sequence of Scytalidium lignicola DSM 105466, a ubiquitous saprotrophic fungus.</title>
        <authorList>
            <person name="Buettner E."/>
            <person name="Gebauer A.M."/>
            <person name="Hofrichter M."/>
            <person name="Liers C."/>
            <person name="Kellner H."/>
        </authorList>
    </citation>
    <scope>NUCLEOTIDE SEQUENCE [LARGE SCALE GENOMIC DNA]</scope>
    <source>
        <strain evidence="4 5">DSM 105466</strain>
    </source>
</reference>
<evidence type="ECO:0000313" key="5">
    <source>
        <dbReference type="Proteomes" id="UP000258309"/>
    </source>
</evidence>
<dbReference type="InterPro" id="IPR002933">
    <property type="entry name" value="Peptidase_M20"/>
</dbReference>
<name>A0A3E2HLX4_SCYLI</name>
<dbReference type="InterPro" id="IPR036264">
    <property type="entry name" value="Bact_exopeptidase_dim_dom"/>
</dbReference>
<dbReference type="Pfam" id="PF01546">
    <property type="entry name" value="Peptidase_M20"/>
    <property type="match status" value="1"/>
</dbReference>
<dbReference type="SUPFAM" id="SSF55031">
    <property type="entry name" value="Bacterial exopeptidase dimerisation domain"/>
    <property type="match status" value="1"/>
</dbReference>
<dbReference type="Pfam" id="PF07687">
    <property type="entry name" value="M20_dimer"/>
    <property type="match status" value="1"/>
</dbReference>
<comment type="similarity">
    <text evidence="1">Belongs to the peptidase M20A family.</text>
</comment>